<dbReference type="OrthoDB" id="1918044at2759"/>
<dbReference type="SUPFAM" id="SSF57889">
    <property type="entry name" value="Cysteine-rich domain"/>
    <property type="match status" value="1"/>
</dbReference>
<dbReference type="AlphaFoldDB" id="A0A084WA85"/>
<dbReference type="CDD" id="cd20819">
    <property type="entry name" value="C1_DEF8"/>
    <property type="match status" value="1"/>
</dbReference>
<accession>A0A084WA85</accession>
<dbReference type="Gene3D" id="3.30.60.20">
    <property type="match status" value="1"/>
</dbReference>
<proteinExistence type="inferred from homology"/>
<evidence type="ECO:0000313" key="9">
    <source>
        <dbReference type="EnsemblMetazoa" id="ASIC015179-PA"/>
    </source>
</evidence>
<dbReference type="PROSITE" id="PS50081">
    <property type="entry name" value="ZF_DAG_PE_2"/>
    <property type="match status" value="1"/>
</dbReference>
<dbReference type="InterPro" id="IPR002219">
    <property type="entry name" value="PKC_DAG/PE"/>
</dbReference>
<dbReference type="PANTHER" id="PTHR12326">
    <property type="entry name" value="PLECKSTRIN HOMOLOGY DOMAIN CONTAINING PROTEIN"/>
    <property type="match status" value="1"/>
</dbReference>
<dbReference type="Pfam" id="PF00130">
    <property type="entry name" value="C1_1"/>
    <property type="match status" value="1"/>
</dbReference>
<dbReference type="EMBL" id="ATLV01022053">
    <property type="status" value="NOT_ANNOTATED_CDS"/>
    <property type="molecule type" value="Genomic_DNA"/>
</dbReference>
<evidence type="ECO:0000259" key="7">
    <source>
        <dbReference type="PROSITE" id="PS50081"/>
    </source>
</evidence>
<comment type="similarity">
    <text evidence="5">Belongs to the DEF8 family.</text>
</comment>
<evidence type="ECO:0000256" key="6">
    <source>
        <dbReference type="SAM" id="MobiDB-lite"/>
    </source>
</evidence>
<evidence type="ECO:0000313" key="8">
    <source>
        <dbReference type="EMBL" id="KFB47129.1"/>
    </source>
</evidence>
<dbReference type="EnsemblMetazoa" id="ASIC015179-RA">
    <property type="protein sequence ID" value="ASIC015179-PA"/>
    <property type="gene ID" value="ASIC015179"/>
</dbReference>
<dbReference type="Pfam" id="PF13901">
    <property type="entry name" value="RH_dom"/>
    <property type="match status" value="1"/>
</dbReference>
<keyword evidence="1" id="KW-0479">Metal-binding</keyword>
<feature type="compositionally biased region" description="Acidic residues" evidence="6">
    <location>
        <begin position="57"/>
        <end position="73"/>
    </location>
</feature>
<dbReference type="OMA" id="NMICPKC"/>
<dbReference type="PANTHER" id="PTHR12326:SF3">
    <property type="entry name" value="DIFFERENTIALLY EXPRESSED IN FDCP 8 HOMOLOG"/>
    <property type="match status" value="1"/>
</dbReference>
<evidence type="ECO:0000256" key="2">
    <source>
        <dbReference type="ARBA" id="ARBA00022737"/>
    </source>
</evidence>
<sequence>MQSTVQNIREGLWNLPSTVNSMLLAGTASHLVDKGSNPGRLNSSTTKSRSPERDDNNNDDAADEVDEEEGDESESYHDDDTGLNKPLRAQGEVSVPEQMNSSVSSLYDEKSDRNQPPPEVECSTIPYALVREQWQLVLLDPEASLAEVSQAIDSCEKLVQSNAYGIETDEHKWLVRYLIELRYRRRELLDFDRDPEATLEETKVIMGHHFVKRKHFPAQPQQKQHLYCDHCSGIIWNVVQASYVCNDCSFAVHHKCVRNVIRICAHVVTTEHNLPIECICPEIGLAFQKYTCAECGTQLSYNISTAVNCFGLEFKAEKLNSIEPRLCDYTGLYYCPACHWNDTSIIPARITNNWDFVPRKVCRASHQQIGLLLSKPVIRLEERNPRLFSFIPQLAEVKRVRVHLGVMKRYLTACRLAEEAKLIVKQIGKRRHLMQTVALYSVADLVGVEDGSLLGYLRSVRATFEHHIRNCLICSGKAYICELCNNDEILFPFDEDIFCCPHCSAVSHRGCYLRKNMKCAKCTRLRKRALHTLKEQLDLENGN</sequence>
<dbReference type="InterPro" id="IPR036280">
    <property type="entry name" value="Multihaem_cyt_sf"/>
</dbReference>
<protein>
    <submittedName>
        <fullName evidence="8">AGAP005931-PA-like protein</fullName>
    </submittedName>
</protein>
<dbReference type="SMART" id="SM01175">
    <property type="entry name" value="DUF4206"/>
    <property type="match status" value="1"/>
</dbReference>
<name>A0A084WA85_ANOSI</name>
<dbReference type="STRING" id="74873.A0A084WA85"/>
<reference evidence="9" key="2">
    <citation type="submission" date="2020-05" db="UniProtKB">
        <authorList>
            <consortium name="EnsemblMetazoa"/>
        </authorList>
    </citation>
    <scope>IDENTIFICATION</scope>
</reference>
<dbReference type="VEuPathDB" id="VectorBase:ASIS022047"/>
<feature type="region of interest" description="Disordered" evidence="6">
    <location>
        <begin position="30"/>
        <end position="120"/>
    </location>
</feature>
<reference evidence="8 10" key="1">
    <citation type="journal article" date="2014" name="BMC Genomics">
        <title>Genome sequence of Anopheles sinensis provides insight into genetics basis of mosquito competence for malaria parasites.</title>
        <authorList>
            <person name="Zhou D."/>
            <person name="Zhang D."/>
            <person name="Ding G."/>
            <person name="Shi L."/>
            <person name="Hou Q."/>
            <person name="Ye Y."/>
            <person name="Xu Y."/>
            <person name="Zhou H."/>
            <person name="Xiong C."/>
            <person name="Li S."/>
            <person name="Yu J."/>
            <person name="Hong S."/>
            <person name="Yu X."/>
            <person name="Zou P."/>
            <person name="Chen C."/>
            <person name="Chang X."/>
            <person name="Wang W."/>
            <person name="Lv Y."/>
            <person name="Sun Y."/>
            <person name="Ma L."/>
            <person name="Shen B."/>
            <person name="Zhu C."/>
        </authorList>
    </citation>
    <scope>NUCLEOTIDE SEQUENCE [LARGE SCALE GENOMIC DNA]</scope>
</reference>
<dbReference type="InterPro" id="IPR047983">
    <property type="entry name" value="DEF8_C1"/>
</dbReference>
<keyword evidence="2" id="KW-0677">Repeat</keyword>
<keyword evidence="3" id="KW-0863">Zinc-finger</keyword>
<feature type="compositionally biased region" description="Polar residues" evidence="6">
    <location>
        <begin position="39"/>
        <end position="48"/>
    </location>
</feature>
<dbReference type="Proteomes" id="UP000030765">
    <property type="component" value="Unassembled WGS sequence"/>
</dbReference>
<dbReference type="InterPro" id="IPR046349">
    <property type="entry name" value="C1-like_sf"/>
</dbReference>
<dbReference type="InterPro" id="IPR051366">
    <property type="entry name" value="DEF8"/>
</dbReference>
<dbReference type="EMBL" id="KE525327">
    <property type="protein sequence ID" value="KFB47129.1"/>
    <property type="molecule type" value="Genomic_DNA"/>
</dbReference>
<organism evidence="8">
    <name type="scientific">Anopheles sinensis</name>
    <name type="common">Mosquito</name>
    <dbReference type="NCBI Taxonomy" id="74873"/>
    <lineage>
        <taxon>Eukaryota</taxon>
        <taxon>Metazoa</taxon>
        <taxon>Ecdysozoa</taxon>
        <taxon>Arthropoda</taxon>
        <taxon>Hexapoda</taxon>
        <taxon>Insecta</taxon>
        <taxon>Pterygota</taxon>
        <taxon>Neoptera</taxon>
        <taxon>Endopterygota</taxon>
        <taxon>Diptera</taxon>
        <taxon>Nematocera</taxon>
        <taxon>Culicoidea</taxon>
        <taxon>Culicidae</taxon>
        <taxon>Anophelinae</taxon>
        <taxon>Anopheles</taxon>
    </lineage>
</organism>
<dbReference type="SUPFAM" id="SSF48695">
    <property type="entry name" value="Multiheme cytochromes"/>
    <property type="match status" value="1"/>
</dbReference>
<dbReference type="GO" id="GO:0008270">
    <property type="term" value="F:zinc ion binding"/>
    <property type="evidence" value="ECO:0007669"/>
    <property type="project" value="UniProtKB-KW"/>
</dbReference>
<evidence type="ECO:0000256" key="3">
    <source>
        <dbReference type="ARBA" id="ARBA00022771"/>
    </source>
</evidence>
<evidence type="ECO:0000256" key="1">
    <source>
        <dbReference type="ARBA" id="ARBA00022723"/>
    </source>
</evidence>
<dbReference type="SMART" id="SM00109">
    <property type="entry name" value="C1"/>
    <property type="match status" value="1"/>
</dbReference>
<keyword evidence="4" id="KW-0862">Zinc</keyword>
<dbReference type="InterPro" id="IPR025258">
    <property type="entry name" value="RH_dom"/>
</dbReference>
<evidence type="ECO:0000256" key="5">
    <source>
        <dbReference type="ARBA" id="ARBA00029450"/>
    </source>
</evidence>
<evidence type="ECO:0000313" key="10">
    <source>
        <dbReference type="Proteomes" id="UP000030765"/>
    </source>
</evidence>
<dbReference type="VEuPathDB" id="VectorBase:ASIC015179"/>
<feature type="domain" description="Phorbol-ester/DAG-type" evidence="7">
    <location>
        <begin position="207"/>
        <end position="264"/>
    </location>
</feature>
<keyword evidence="10" id="KW-1185">Reference proteome</keyword>
<evidence type="ECO:0000256" key="4">
    <source>
        <dbReference type="ARBA" id="ARBA00022833"/>
    </source>
</evidence>
<gene>
    <name evidence="8" type="ORF">ZHAS_00015179</name>
</gene>